<dbReference type="CDD" id="cd11338">
    <property type="entry name" value="AmyAc_CMD"/>
    <property type="match status" value="1"/>
</dbReference>
<sequence length="639" mass="70792">MTYSLLPHHDGSSLYVSTQCPALGETVTLRLRVPNSYPRLRSVIVRSNPDHEPHWDTAQAIGSAAGWEWWEAEITVANPRHGYRWMLVHDAAESGEKLPVKWVNQAGLHTGEVLDAADFSLVTQAAAPPWLTESVMYQIFPDRFAKSASSSSRTVPDWAQPAQWEDAVDPVMPARVRQFYGGDLDGITARLEHLQSLGVGIIYLTPFFPAASNHRYDAASFTTVDPHLGGEAALIRLISAAHERGMRVIGDLTVNHSGDGHEWFQRAAQDPAAPERSFYYFSGQCAEADYESWLGTPSLPKFNWDSRGLREAFIEGPNSVVAMWLRPPFNLDGWRIDVANMTGRLREVDLNKEVRTIMRSTMEHVKPDSVLLAESTNDATSDLTGDAWHGAMTYPSFTRPLWRWLSSPQHRPYRLAQDEEETVPWFFGQPAGGIPTGTAQEFADAVDRFNAPIPWRVRLGNMHALDTHDTARFAQNAAPGTVPVAVALQMTLPGLPTLFAGDEFGLLGADGELSRTPLPWNRLEEPEVRQRVQLYRGLITLRQQHRVLQHGGMRWLHADEHSVAFLRESREESLLVFASAPTAAGDHSVVLTEGLPETDCAAPLWGTAALLTTSQGVQLRAHGPACGIWRLPGVTVPAQ</sequence>
<feature type="domain" description="Glycosyl hydrolase family 13 catalytic" evidence="3">
    <location>
        <begin position="138"/>
        <end position="542"/>
    </location>
</feature>
<dbReference type="PANTHER" id="PTHR10357:SF210">
    <property type="entry name" value="MALTODEXTRIN GLUCOSIDASE"/>
    <property type="match status" value="1"/>
</dbReference>
<evidence type="ECO:0000313" key="5">
    <source>
        <dbReference type="Proteomes" id="UP000266615"/>
    </source>
</evidence>
<dbReference type="CDD" id="cd02857">
    <property type="entry name" value="E_set_CDase_PDE_N"/>
    <property type="match status" value="1"/>
</dbReference>
<keyword evidence="1 4" id="KW-0378">Hydrolase</keyword>
<dbReference type="SUPFAM" id="SSF81296">
    <property type="entry name" value="E set domains"/>
    <property type="match status" value="1"/>
</dbReference>
<dbReference type="InterPro" id="IPR017853">
    <property type="entry name" value="GH"/>
</dbReference>
<dbReference type="SMART" id="SM00642">
    <property type="entry name" value="Aamy"/>
    <property type="match status" value="1"/>
</dbReference>
<evidence type="ECO:0000256" key="1">
    <source>
        <dbReference type="ARBA" id="ARBA00022801"/>
    </source>
</evidence>
<dbReference type="Pfam" id="PF00128">
    <property type="entry name" value="Alpha-amylase"/>
    <property type="match status" value="1"/>
</dbReference>
<protein>
    <submittedName>
        <fullName evidence="4">Glycoside hydrolase family 13 protein</fullName>
    </submittedName>
</protein>
<dbReference type="Gene3D" id="3.20.20.80">
    <property type="entry name" value="Glycosidases"/>
    <property type="match status" value="1"/>
</dbReference>
<dbReference type="PANTHER" id="PTHR10357">
    <property type="entry name" value="ALPHA-AMYLASE FAMILY MEMBER"/>
    <property type="match status" value="1"/>
</dbReference>
<accession>A0A3A4F451</accession>
<dbReference type="GO" id="GO:0005975">
    <property type="term" value="P:carbohydrate metabolic process"/>
    <property type="evidence" value="ECO:0007669"/>
    <property type="project" value="InterPro"/>
</dbReference>
<reference evidence="4 5" key="1">
    <citation type="submission" date="2018-09" db="EMBL/GenBank/DDBJ databases">
        <title>Nesterenkonia natronophila sp. nov., an alkaliphilic actinobacteriume isolated from a soda lake, and emended description of the genus Nesterenkonia.</title>
        <authorList>
            <person name="Menes R.J."/>
            <person name="Iriarte A."/>
        </authorList>
    </citation>
    <scope>NUCLEOTIDE SEQUENCE [LARGE SCALE GENOMIC DNA]</scope>
    <source>
        <strain evidence="4 5">M8</strain>
    </source>
</reference>
<name>A0A3A4F451_9MICC</name>
<keyword evidence="5" id="KW-1185">Reference proteome</keyword>
<gene>
    <name evidence="4" type="ORF">D3250_10465</name>
</gene>
<dbReference type="EMBL" id="QYZP01000003">
    <property type="protein sequence ID" value="RJN31260.1"/>
    <property type="molecule type" value="Genomic_DNA"/>
</dbReference>
<proteinExistence type="predicted"/>
<dbReference type="Gene3D" id="2.60.40.10">
    <property type="entry name" value="Immunoglobulins"/>
    <property type="match status" value="1"/>
</dbReference>
<organism evidence="4 5">
    <name type="scientific">Nesterenkonia natronophila</name>
    <dbReference type="NCBI Taxonomy" id="2174932"/>
    <lineage>
        <taxon>Bacteria</taxon>
        <taxon>Bacillati</taxon>
        <taxon>Actinomycetota</taxon>
        <taxon>Actinomycetes</taxon>
        <taxon>Micrococcales</taxon>
        <taxon>Micrococcaceae</taxon>
        <taxon>Nesterenkonia</taxon>
    </lineage>
</organism>
<evidence type="ECO:0000259" key="3">
    <source>
        <dbReference type="SMART" id="SM00642"/>
    </source>
</evidence>
<dbReference type="Proteomes" id="UP000266615">
    <property type="component" value="Unassembled WGS sequence"/>
</dbReference>
<dbReference type="SUPFAM" id="SSF51445">
    <property type="entry name" value="(Trans)glycosidases"/>
    <property type="match status" value="1"/>
</dbReference>
<dbReference type="RefSeq" id="WP_119903327.1">
    <property type="nucleotide sequence ID" value="NZ_QYZP01000003.1"/>
</dbReference>
<evidence type="ECO:0000256" key="2">
    <source>
        <dbReference type="ARBA" id="ARBA00023295"/>
    </source>
</evidence>
<comment type="caution">
    <text evidence="4">The sequence shown here is derived from an EMBL/GenBank/DDBJ whole genome shotgun (WGS) entry which is preliminary data.</text>
</comment>
<dbReference type="InterPro" id="IPR004185">
    <property type="entry name" value="Glyco_hydro_13_lg-like_dom"/>
</dbReference>
<dbReference type="OrthoDB" id="9043248at2"/>
<dbReference type="AlphaFoldDB" id="A0A3A4F451"/>
<dbReference type="InterPro" id="IPR013783">
    <property type="entry name" value="Ig-like_fold"/>
</dbReference>
<keyword evidence="2" id="KW-0326">Glycosidase</keyword>
<dbReference type="GO" id="GO:0004553">
    <property type="term" value="F:hydrolase activity, hydrolyzing O-glycosyl compounds"/>
    <property type="evidence" value="ECO:0007669"/>
    <property type="project" value="InterPro"/>
</dbReference>
<dbReference type="InterPro" id="IPR006047">
    <property type="entry name" value="GH13_cat_dom"/>
</dbReference>
<evidence type="ECO:0000313" key="4">
    <source>
        <dbReference type="EMBL" id="RJN31260.1"/>
    </source>
</evidence>
<dbReference type="InterPro" id="IPR014756">
    <property type="entry name" value="Ig_E-set"/>
</dbReference>